<feature type="region of interest" description="Disordered" evidence="1">
    <location>
        <begin position="42"/>
        <end position="63"/>
    </location>
</feature>
<protein>
    <recommendedName>
        <fullName evidence="5">Secreted protein</fullName>
    </recommendedName>
</protein>
<feature type="signal peptide" evidence="2">
    <location>
        <begin position="1"/>
        <end position="27"/>
    </location>
</feature>
<organism evidence="3 4">
    <name type="scientific">Kozakia baliensis</name>
    <dbReference type="NCBI Taxonomy" id="153496"/>
    <lineage>
        <taxon>Bacteria</taxon>
        <taxon>Pseudomonadati</taxon>
        <taxon>Pseudomonadota</taxon>
        <taxon>Alphaproteobacteria</taxon>
        <taxon>Acetobacterales</taxon>
        <taxon>Acetobacteraceae</taxon>
        <taxon>Kozakia</taxon>
    </lineage>
</organism>
<evidence type="ECO:0000256" key="1">
    <source>
        <dbReference type="SAM" id="MobiDB-lite"/>
    </source>
</evidence>
<evidence type="ECO:0000313" key="4">
    <source>
        <dbReference type="Proteomes" id="UP000179145"/>
    </source>
</evidence>
<feature type="compositionally biased region" description="Pro residues" evidence="1">
    <location>
        <begin position="114"/>
        <end position="123"/>
    </location>
</feature>
<keyword evidence="4" id="KW-1185">Reference proteome</keyword>
<evidence type="ECO:0000313" key="3">
    <source>
        <dbReference type="EMBL" id="AOX16015.1"/>
    </source>
</evidence>
<dbReference type="RefSeq" id="WP_070401849.1">
    <property type="nucleotide sequence ID" value="NZ_BJVW01000004.1"/>
</dbReference>
<feature type="region of interest" description="Disordered" evidence="1">
    <location>
        <begin position="82"/>
        <end position="123"/>
    </location>
</feature>
<accession>A0A1D8UQT8</accession>
<dbReference type="Proteomes" id="UP000179145">
    <property type="component" value="Chromosome"/>
</dbReference>
<dbReference type="STRING" id="153496.A0U89_01415"/>
<reference evidence="3 4" key="1">
    <citation type="journal article" date="2016" name="Microb. Cell Fact.">
        <title>Dissection of exopolysaccharide biosynthesis in Kozakia baliensis.</title>
        <authorList>
            <person name="Brandt J.U."/>
            <person name="Jakob F."/>
            <person name="Behr J."/>
            <person name="Geissler A.J."/>
            <person name="Vogel R.F."/>
        </authorList>
    </citation>
    <scope>NUCLEOTIDE SEQUENCE [LARGE SCALE GENOMIC DNA]</scope>
    <source>
        <strain evidence="3 4">DSM 14400</strain>
    </source>
</reference>
<keyword evidence="2" id="KW-0732">Signal</keyword>
<feature type="compositionally biased region" description="Basic residues" evidence="1">
    <location>
        <begin position="48"/>
        <end position="59"/>
    </location>
</feature>
<evidence type="ECO:0008006" key="5">
    <source>
        <dbReference type="Google" id="ProtNLM"/>
    </source>
</evidence>
<proteinExistence type="predicted"/>
<dbReference type="EMBL" id="CP014674">
    <property type="protein sequence ID" value="AOX16015.1"/>
    <property type="molecule type" value="Genomic_DNA"/>
</dbReference>
<dbReference type="KEGG" id="kba:A0U89_01415"/>
<feature type="chain" id="PRO_5009438998" description="Secreted protein" evidence="2">
    <location>
        <begin position="28"/>
        <end position="123"/>
    </location>
</feature>
<dbReference type="AlphaFoldDB" id="A0A1D8UQT8"/>
<gene>
    <name evidence="3" type="ORF">A0U89_01415</name>
</gene>
<name>A0A1D8UQT8_9PROT</name>
<evidence type="ECO:0000256" key="2">
    <source>
        <dbReference type="SAM" id="SignalP"/>
    </source>
</evidence>
<sequence>MRASNFNFKAVLGLLFCFVMQFGFFNAVPHARAHAQMNSPNMAPHSSCARHKPKAHHLTTRNAAHHQESCCHAPGIVALAGPTETMPSRQRPIVKSPTAPRYDREFAGTESVPLLPPPRHNRA</sequence>